<evidence type="ECO:0000313" key="3">
    <source>
        <dbReference type="Proteomes" id="UP000016923"/>
    </source>
</evidence>
<sequence>MKSSATVSAVLLASASIAAAMPSPLEHAPRCSKTYYPSFMQPLVEDTPDKVYEDTVSSTGVFHVSQTQDAGKTANRIYQLVGFRDIAPGSYGCQLELSFPSNYDIISSIGEDTSATPPMNVTAVLRNASEAIAYPNKYSFSSYPEALQPGKVLDGSLVAKVGTTEVIQADSCDTDLAFVFTIASSVGTSASVDFVDSLFPSIGITLTAKC</sequence>
<proteinExistence type="predicted"/>
<evidence type="ECO:0000313" key="2">
    <source>
        <dbReference type="EMBL" id="EPE09168.1"/>
    </source>
</evidence>
<dbReference type="VEuPathDB" id="FungiDB:F503_06944"/>
<dbReference type="HOGENOM" id="CLU_106778_0_0_1"/>
<keyword evidence="1" id="KW-0732">Signal</keyword>
<feature type="signal peptide" evidence="1">
    <location>
        <begin position="1"/>
        <end position="20"/>
    </location>
</feature>
<evidence type="ECO:0008006" key="4">
    <source>
        <dbReference type="Google" id="ProtNLM"/>
    </source>
</evidence>
<feature type="chain" id="PRO_5004507586" description="Ubiquitin 3 binding protein But2 C-terminal domain-containing protein" evidence="1">
    <location>
        <begin position="21"/>
        <end position="210"/>
    </location>
</feature>
<dbReference type="EMBL" id="KE148147">
    <property type="protein sequence ID" value="EPE09168.1"/>
    <property type="molecule type" value="Genomic_DNA"/>
</dbReference>
<protein>
    <recommendedName>
        <fullName evidence="4">Ubiquitin 3 binding protein But2 C-terminal domain-containing protein</fullName>
    </recommendedName>
</protein>
<dbReference type="Proteomes" id="UP000016923">
    <property type="component" value="Unassembled WGS sequence"/>
</dbReference>
<keyword evidence="3" id="KW-1185">Reference proteome</keyword>
<dbReference type="AlphaFoldDB" id="S3CRD3"/>
<dbReference type="OrthoDB" id="5308323at2759"/>
<reference evidence="2 3" key="1">
    <citation type="journal article" date="2013" name="BMC Genomics">
        <title>The genome and transcriptome of the pine saprophyte Ophiostoma piceae, and a comparison with the bark beetle-associated pine pathogen Grosmannia clavigera.</title>
        <authorList>
            <person name="Haridas S."/>
            <person name="Wang Y."/>
            <person name="Lim L."/>
            <person name="Massoumi Alamouti S."/>
            <person name="Jackman S."/>
            <person name="Docking R."/>
            <person name="Robertson G."/>
            <person name="Birol I."/>
            <person name="Bohlmann J."/>
            <person name="Breuil C."/>
        </authorList>
    </citation>
    <scope>NUCLEOTIDE SEQUENCE [LARGE SCALE GENOMIC DNA]</scope>
    <source>
        <strain evidence="2 3">UAMH 11346</strain>
    </source>
</reference>
<evidence type="ECO:0000256" key="1">
    <source>
        <dbReference type="SAM" id="SignalP"/>
    </source>
</evidence>
<organism evidence="2 3">
    <name type="scientific">Ophiostoma piceae (strain UAMH 11346)</name>
    <name type="common">Sap stain fungus</name>
    <dbReference type="NCBI Taxonomy" id="1262450"/>
    <lineage>
        <taxon>Eukaryota</taxon>
        <taxon>Fungi</taxon>
        <taxon>Dikarya</taxon>
        <taxon>Ascomycota</taxon>
        <taxon>Pezizomycotina</taxon>
        <taxon>Sordariomycetes</taxon>
        <taxon>Sordariomycetidae</taxon>
        <taxon>Ophiostomatales</taxon>
        <taxon>Ophiostomataceae</taxon>
        <taxon>Ophiostoma</taxon>
    </lineage>
</organism>
<name>S3CRD3_OPHP1</name>
<dbReference type="STRING" id="1262450.S3CRD3"/>
<accession>S3CRD3</accession>
<gene>
    <name evidence="2" type="ORF">F503_06944</name>
</gene>
<dbReference type="eggNOG" id="ENOG502SYXS">
    <property type="taxonomic scope" value="Eukaryota"/>
</dbReference>